<reference evidence="1 2" key="1">
    <citation type="submission" date="2020-08" db="EMBL/GenBank/DDBJ databases">
        <authorList>
            <person name="Seo M.-J."/>
        </authorList>
    </citation>
    <scope>NUCLEOTIDE SEQUENCE [LARGE SCALE GENOMIC DNA]</scope>
    <source>
        <strain evidence="1 2">MBLA0160</strain>
    </source>
</reference>
<name>A0A7J9SF35_9EURY</name>
<organism evidence="1 2">
    <name type="scientific">Halobellus ruber</name>
    <dbReference type="NCBI Taxonomy" id="2761102"/>
    <lineage>
        <taxon>Archaea</taxon>
        <taxon>Methanobacteriati</taxon>
        <taxon>Methanobacteriota</taxon>
        <taxon>Stenosarchaea group</taxon>
        <taxon>Halobacteria</taxon>
        <taxon>Halobacteriales</taxon>
        <taxon>Haloferacaceae</taxon>
        <taxon>Halobellus</taxon>
    </lineage>
</organism>
<proteinExistence type="predicted"/>
<dbReference type="Proteomes" id="UP000546257">
    <property type="component" value="Unassembled WGS sequence"/>
</dbReference>
<keyword evidence="2" id="KW-1185">Reference proteome</keyword>
<evidence type="ECO:0000313" key="1">
    <source>
        <dbReference type="EMBL" id="MBB6645574.1"/>
    </source>
</evidence>
<dbReference type="EMBL" id="JACKXD010000001">
    <property type="protein sequence ID" value="MBB6645574.1"/>
    <property type="molecule type" value="Genomic_DNA"/>
</dbReference>
<dbReference type="RefSeq" id="WP_185191919.1">
    <property type="nucleotide sequence ID" value="NZ_JACKXD010000001.1"/>
</dbReference>
<comment type="caution">
    <text evidence="1">The sequence shown here is derived from an EMBL/GenBank/DDBJ whole genome shotgun (WGS) entry which is preliminary data.</text>
</comment>
<accession>A0A7J9SF35</accession>
<dbReference type="AlphaFoldDB" id="A0A7J9SF35"/>
<sequence length="50" mass="5209">MIVPELGACPNCGTTDVCCCSNGLDVIGGNTEKYCHVRETTVDLGEAVYG</sequence>
<gene>
    <name evidence="1" type="ORF">H5V44_04575</name>
</gene>
<evidence type="ECO:0000313" key="2">
    <source>
        <dbReference type="Proteomes" id="UP000546257"/>
    </source>
</evidence>
<protein>
    <submittedName>
        <fullName evidence="1">Uncharacterized protein</fullName>
    </submittedName>
</protein>